<keyword evidence="1" id="KW-0472">Membrane</keyword>
<keyword evidence="3" id="KW-1185">Reference proteome</keyword>
<evidence type="ECO:0000256" key="1">
    <source>
        <dbReference type="SAM" id="Phobius"/>
    </source>
</evidence>
<evidence type="ECO:0008006" key="4">
    <source>
        <dbReference type="Google" id="ProtNLM"/>
    </source>
</evidence>
<evidence type="ECO:0000313" key="3">
    <source>
        <dbReference type="Proteomes" id="UP001430755"/>
    </source>
</evidence>
<name>A0ABS9WFA6_9ACTN</name>
<dbReference type="PROSITE" id="PS51257">
    <property type="entry name" value="PROKAR_LIPOPROTEIN"/>
    <property type="match status" value="1"/>
</dbReference>
<dbReference type="RefSeq" id="WP_242163787.1">
    <property type="nucleotide sequence ID" value="NZ_JAJMLW010000001.1"/>
</dbReference>
<dbReference type="EMBL" id="JAJMLW010000001">
    <property type="protein sequence ID" value="MCI2241533.1"/>
    <property type="molecule type" value="Genomic_DNA"/>
</dbReference>
<gene>
    <name evidence="2" type="ORF">LPT13_04090</name>
</gene>
<dbReference type="Proteomes" id="UP001430755">
    <property type="component" value="Unassembled WGS sequence"/>
</dbReference>
<keyword evidence="1" id="KW-1133">Transmembrane helix</keyword>
<accession>A0ABS9WFA6</accession>
<reference evidence="2" key="1">
    <citation type="submission" date="2021-11" db="EMBL/GenBank/DDBJ databases">
        <title>A Novel Adlercreutzia Species, isolated from a Allomyrina dichotoma larva feces.</title>
        <authorList>
            <person name="Suh M.K."/>
        </authorList>
    </citation>
    <scope>NUCLEOTIDE SEQUENCE</scope>
    <source>
        <strain evidence="2">JBNU-10</strain>
    </source>
</reference>
<organism evidence="2 3">
    <name type="scientific">Adlercreutzia faecimuris</name>
    <dbReference type="NCBI Taxonomy" id="2897341"/>
    <lineage>
        <taxon>Bacteria</taxon>
        <taxon>Bacillati</taxon>
        <taxon>Actinomycetota</taxon>
        <taxon>Coriobacteriia</taxon>
        <taxon>Eggerthellales</taxon>
        <taxon>Eggerthellaceae</taxon>
        <taxon>Adlercreutzia</taxon>
    </lineage>
</organism>
<comment type="caution">
    <text evidence="2">The sequence shown here is derived from an EMBL/GenBank/DDBJ whole genome shotgun (WGS) entry which is preliminary data.</text>
</comment>
<keyword evidence="1" id="KW-0812">Transmembrane</keyword>
<sequence>MTRQDWADAAVFAVCAAVALGCCGLMWIAQHPLDEPGPAPIAASAEEARHGDR</sequence>
<protein>
    <recommendedName>
        <fullName evidence="4">Lipoprotein</fullName>
    </recommendedName>
</protein>
<proteinExistence type="predicted"/>
<feature type="transmembrane region" description="Helical" evidence="1">
    <location>
        <begin position="9"/>
        <end position="29"/>
    </location>
</feature>
<evidence type="ECO:0000313" key="2">
    <source>
        <dbReference type="EMBL" id="MCI2241533.1"/>
    </source>
</evidence>